<dbReference type="AlphaFoldDB" id="Q086U9"/>
<dbReference type="RefSeq" id="WP_011636339.1">
    <property type="nucleotide sequence ID" value="NC_008345.1"/>
</dbReference>
<evidence type="ECO:0000313" key="2">
    <source>
        <dbReference type="Proteomes" id="UP000000684"/>
    </source>
</evidence>
<proteinExistence type="predicted"/>
<sequence>MKNLRFNRIEKKGRSKYIDDFGGIRKFEEFEHYGYIKCKLVHNNDYSVVCPDQIYFEAGGSWYWIQPLYFSGNQIAQFEEFGLCDLGVDISHGACLRIRFKNDDAISWLEDGSILYKCSIKGPKYLYQYRTGDAKIDDNIPYIKLYHHTSREAKDAIKQGGEYWSSRWNIQGTKKSTNISYLYLTSLPKISNIDDLTQIAMSSQGKLAFRVDSNFTNVPDLVLDVYRESTHMSLPPVNRRA</sequence>
<dbReference type="KEGG" id="sfr:Sfri_0863"/>
<gene>
    <name evidence="1" type="ordered locus">Sfri_0863</name>
</gene>
<dbReference type="OrthoDB" id="5490902at2"/>
<evidence type="ECO:0000313" key="1">
    <source>
        <dbReference type="EMBL" id="ABI70716.1"/>
    </source>
</evidence>
<keyword evidence="2" id="KW-1185">Reference proteome</keyword>
<dbReference type="EMBL" id="CP000447">
    <property type="protein sequence ID" value="ABI70716.1"/>
    <property type="molecule type" value="Genomic_DNA"/>
</dbReference>
<organism evidence="1 2">
    <name type="scientific">Shewanella frigidimarina (strain NCIMB 400)</name>
    <dbReference type="NCBI Taxonomy" id="318167"/>
    <lineage>
        <taxon>Bacteria</taxon>
        <taxon>Pseudomonadati</taxon>
        <taxon>Pseudomonadota</taxon>
        <taxon>Gammaproteobacteria</taxon>
        <taxon>Alteromonadales</taxon>
        <taxon>Shewanellaceae</taxon>
        <taxon>Shewanella</taxon>
    </lineage>
</organism>
<reference evidence="1 2" key="1">
    <citation type="submission" date="2006-08" db="EMBL/GenBank/DDBJ databases">
        <title>Complete sequence of Shewanella frigidimarina NCIMB 400.</title>
        <authorList>
            <consortium name="US DOE Joint Genome Institute"/>
            <person name="Copeland A."/>
            <person name="Lucas S."/>
            <person name="Lapidus A."/>
            <person name="Barry K."/>
            <person name="Detter J.C."/>
            <person name="Glavina del Rio T."/>
            <person name="Hammon N."/>
            <person name="Israni S."/>
            <person name="Dalin E."/>
            <person name="Tice H."/>
            <person name="Pitluck S."/>
            <person name="Fredrickson J.K."/>
            <person name="Kolker E."/>
            <person name="McCuel L.A."/>
            <person name="DiChristina T."/>
            <person name="Nealson K.H."/>
            <person name="Newman D."/>
            <person name="Tiedje J.M."/>
            <person name="Zhou J."/>
            <person name="Romine M.F."/>
            <person name="Culley D.E."/>
            <person name="Serres M."/>
            <person name="Chertkov O."/>
            <person name="Brettin T."/>
            <person name="Bruce D."/>
            <person name="Han C."/>
            <person name="Tapia R."/>
            <person name="Gilna P."/>
            <person name="Schmutz J."/>
            <person name="Larimer F."/>
            <person name="Land M."/>
            <person name="Hauser L."/>
            <person name="Kyrpides N."/>
            <person name="Mikhailova N."/>
            <person name="Richardson P."/>
        </authorList>
    </citation>
    <scope>NUCLEOTIDE SEQUENCE [LARGE SCALE GENOMIC DNA]</scope>
    <source>
        <strain evidence="1 2">NCIMB 400</strain>
    </source>
</reference>
<name>Q086U9_SHEFN</name>
<protein>
    <submittedName>
        <fullName evidence="1">Uncharacterized protein</fullName>
    </submittedName>
</protein>
<dbReference type="HOGENOM" id="CLU_1151183_0_0_6"/>
<dbReference type="Proteomes" id="UP000000684">
    <property type="component" value="Chromosome"/>
</dbReference>
<accession>Q086U9</accession>
<dbReference type="GeneID" id="41836226"/>